<reference evidence="3" key="1">
    <citation type="submission" date="2017-02" db="UniProtKB">
        <authorList>
            <consortium name="WormBaseParasite"/>
        </authorList>
    </citation>
    <scope>IDENTIFICATION</scope>
</reference>
<dbReference type="Proteomes" id="UP000274429">
    <property type="component" value="Unassembled WGS sequence"/>
</dbReference>
<organism evidence="3">
    <name type="scientific">Hydatigena taeniaeformis</name>
    <name type="common">Feline tapeworm</name>
    <name type="synonym">Taenia taeniaeformis</name>
    <dbReference type="NCBI Taxonomy" id="6205"/>
    <lineage>
        <taxon>Eukaryota</taxon>
        <taxon>Metazoa</taxon>
        <taxon>Spiralia</taxon>
        <taxon>Lophotrochozoa</taxon>
        <taxon>Platyhelminthes</taxon>
        <taxon>Cestoda</taxon>
        <taxon>Eucestoda</taxon>
        <taxon>Cyclophyllidea</taxon>
        <taxon>Taeniidae</taxon>
        <taxon>Hydatigera</taxon>
    </lineage>
</organism>
<dbReference type="AlphaFoldDB" id="A0A0R3WMU4"/>
<gene>
    <name evidence="1" type="ORF">TTAC_LOCUS2069</name>
</gene>
<protein>
    <submittedName>
        <fullName evidence="1 3">Uncharacterized protein</fullName>
    </submittedName>
</protein>
<dbReference type="WBParaSite" id="TTAC_0000208201-mRNA-1">
    <property type="protein sequence ID" value="TTAC_0000208201-mRNA-1"/>
    <property type="gene ID" value="TTAC_0000208201"/>
</dbReference>
<accession>A0A0R3WMU4</accession>
<evidence type="ECO:0000313" key="2">
    <source>
        <dbReference type="Proteomes" id="UP000274429"/>
    </source>
</evidence>
<name>A0A0R3WMU4_HYDTA</name>
<sequence length="81" mass="8694">MQWRSLEIVQLEWAKGSDGILVMVVRCSSQCVTSTNGKAGEEGVPGGRTRAMRRVKNQSERSALLCSALLCTAPGIAKIDS</sequence>
<evidence type="ECO:0000313" key="1">
    <source>
        <dbReference type="EMBL" id="VDM18830.1"/>
    </source>
</evidence>
<proteinExistence type="predicted"/>
<dbReference type="EMBL" id="UYWX01000729">
    <property type="protein sequence ID" value="VDM18830.1"/>
    <property type="molecule type" value="Genomic_DNA"/>
</dbReference>
<keyword evidence="2" id="KW-1185">Reference proteome</keyword>
<reference evidence="1 2" key="2">
    <citation type="submission" date="2018-11" db="EMBL/GenBank/DDBJ databases">
        <authorList>
            <consortium name="Pathogen Informatics"/>
        </authorList>
    </citation>
    <scope>NUCLEOTIDE SEQUENCE [LARGE SCALE GENOMIC DNA]</scope>
</reference>
<evidence type="ECO:0000313" key="3">
    <source>
        <dbReference type="WBParaSite" id="TTAC_0000208201-mRNA-1"/>
    </source>
</evidence>